<dbReference type="InterPro" id="IPR010617">
    <property type="entry name" value="TMEM175-like"/>
</dbReference>
<organism evidence="14 15">
    <name type="scientific">Lacticaseibacillus brantae DSM 23927</name>
    <dbReference type="NCBI Taxonomy" id="1423727"/>
    <lineage>
        <taxon>Bacteria</taxon>
        <taxon>Bacillati</taxon>
        <taxon>Bacillota</taxon>
        <taxon>Bacilli</taxon>
        <taxon>Lactobacillales</taxon>
        <taxon>Lactobacillaceae</taxon>
        <taxon>Lacticaseibacillus</taxon>
    </lineage>
</organism>
<evidence type="ECO:0000313" key="14">
    <source>
        <dbReference type="EMBL" id="KRM72136.1"/>
    </source>
</evidence>
<keyword evidence="15" id="KW-1185">Reference proteome</keyword>
<dbReference type="Proteomes" id="UP000051672">
    <property type="component" value="Unassembled WGS sequence"/>
</dbReference>
<evidence type="ECO:0000256" key="4">
    <source>
        <dbReference type="ARBA" id="ARBA00022538"/>
    </source>
</evidence>
<evidence type="ECO:0000256" key="13">
    <source>
        <dbReference type="SAM" id="Phobius"/>
    </source>
</evidence>
<evidence type="ECO:0008006" key="16">
    <source>
        <dbReference type="Google" id="ProtNLM"/>
    </source>
</evidence>
<keyword evidence="10 13" id="KW-0472">Membrane</keyword>
<keyword evidence="9" id="KW-0406">Ion transport</keyword>
<dbReference type="GO" id="GO:0005267">
    <property type="term" value="F:potassium channel activity"/>
    <property type="evidence" value="ECO:0007669"/>
    <property type="project" value="UniProtKB-KW"/>
</dbReference>
<evidence type="ECO:0000256" key="8">
    <source>
        <dbReference type="ARBA" id="ARBA00022989"/>
    </source>
</evidence>
<evidence type="ECO:0000256" key="1">
    <source>
        <dbReference type="ARBA" id="ARBA00004141"/>
    </source>
</evidence>
<evidence type="ECO:0000256" key="3">
    <source>
        <dbReference type="ARBA" id="ARBA00022448"/>
    </source>
</evidence>
<dbReference type="PATRIC" id="fig|1423727.3.peg.1136"/>
<keyword evidence="8 13" id="KW-1133">Transmembrane helix</keyword>
<name>A0A0R2AXM2_9LACO</name>
<evidence type="ECO:0000256" key="6">
    <source>
        <dbReference type="ARBA" id="ARBA00022826"/>
    </source>
</evidence>
<evidence type="ECO:0000256" key="5">
    <source>
        <dbReference type="ARBA" id="ARBA00022692"/>
    </source>
</evidence>
<keyword evidence="3" id="KW-0813">Transport</keyword>
<dbReference type="Pfam" id="PF06736">
    <property type="entry name" value="TMEM175"/>
    <property type="match status" value="1"/>
</dbReference>
<feature type="transmembrane region" description="Helical" evidence="13">
    <location>
        <begin position="107"/>
        <end position="127"/>
    </location>
</feature>
<dbReference type="OrthoDB" id="7626281at2"/>
<evidence type="ECO:0000256" key="11">
    <source>
        <dbReference type="ARBA" id="ARBA00023303"/>
    </source>
</evidence>
<feature type="transmembrane region" description="Helical" evidence="13">
    <location>
        <begin position="147"/>
        <end position="163"/>
    </location>
</feature>
<comment type="subcellular location">
    <subcellularLocation>
        <location evidence="1">Membrane</location>
        <topology evidence="1">Multi-pass membrane protein</topology>
    </subcellularLocation>
</comment>
<sequence length="188" mass="21385">MMNKTRMEALTDGIIAIVATIMVLEIHAPDSFTFASLRDQVTAMIAYVISFALVILSWYSYHLLFQRAKRVDLRVYLANAAWLLVLSAIPFATSWVGLFPNHWQPELTYLVITTLWALLYTVTSMALNRANPQVNTPVNHEPRLNIFIRYFILLGSLIILPFWPPIALVGTLVLMGVSLTMNLIYEEK</sequence>
<feature type="transmembrane region" description="Helical" evidence="13">
    <location>
        <begin position="40"/>
        <end position="61"/>
    </location>
</feature>
<keyword evidence="5 13" id="KW-0812">Transmembrane</keyword>
<evidence type="ECO:0000256" key="2">
    <source>
        <dbReference type="ARBA" id="ARBA00006920"/>
    </source>
</evidence>
<evidence type="ECO:0000256" key="12">
    <source>
        <dbReference type="ARBA" id="ARBA00034430"/>
    </source>
</evidence>
<evidence type="ECO:0000256" key="10">
    <source>
        <dbReference type="ARBA" id="ARBA00023136"/>
    </source>
</evidence>
<feature type="transmembrane region" description="Helical" evidence="13">
    <location>
        <begin position="73"/>
        <end position="95"/>
    </location>
</feature>
<protein>
    <recommendedName>
        <fullName evidence="16">Integral membrane protein</fullName>
    </recommendedName>
</protein>
<keyword evidence="7" id="KW-0630">Potassium</keyword>
<keyword evidence="6" id="KW-0631">Potassium channel</keyword>
<comment type="similarity">
    <text evidence="2">Belongs to the TMEM175 family.</text>
</comment>
<comment type="catalytic activity">
    <reaction evidence="12">
        <text>K(+)(in) = K(+)(out)</text>
        <dbReference type="Rhea" id="RHEA:29463"/>
        <dbReference type="ChEBI" id="CHEBI:29103"/>
    </reaction>
</comment>
<comment type="caution">
    <text evidence="14">The sequence shown here is derived from an EMBL/GenBank/DDBJ whole genome shotgun (WGS) entry which is preliminary data.</text>
</comment>
<feature type="transmembrane region" description="Helical" evidence="13">
    <location>
        <begin position="9"/>
        <end position="28"/>
    </location>
</feature>
<evidence type="ECO:0000256" key="7">
    <source>
        <dbReference type="ARBA" id="ARBA00022958"/>
    </source>
</evidence>
<dbReference type="EMBL" id="AYZQ01000002">
    <property type="protein sequence ID" value="KRM72136.1"/>
    <property type="molecule type" value="Genomic_DNA"/>
</dbReference>
<dbReference type="AlphaFoldDB" id="A0A0R2AXM2"/>
<keyword evidence="4" id="KW-0633">Potassium transport</keyword>
<gene>
    <name evidence="14" type="ORF">FC34_GL001120</name>
</gene>
<reference evidence="14 15" key="1">
    <citation type="journal article" date="2015" name="Genome Announc.">
        <title>Expanding the biotechnology potential of lactobacilli through comparative genomics of 213 strains and associated genera.</title>
        <authorList>
            <person name="Sun Z."/>
            <person name="Harris H.M."/>
            <person name="McCann A."/>
            <person name="Guo C."/>
            <person name="Argimon S."/>
            <person name="Zhang W."/>
            <person name="Yang X."/>
            <person name="Jeffery I.B."/>
            <person name="Cooney J.C."/>
            <person name="Kagawa T.F."/>
            <person name="Liu W."/>
            <person name="Song Y."/>
            <person name="Salvetti E."/>
            <person name="Wrobel A."/>
            <person name="Rasinkangas P."/>
            <person name="Parkhill J."/>
            <person name="Rea M.C."/>
            <person name="O'Sullivan O."/>
            <person name="Ritari J."/>
            <person name="Douillard F.P."/>
            <person name="Paul Ross R."/>
            <person name="Yang R."/>
            <person name="Briner A.E."/>
            <person name="Felis G.E."/>
            <person name="de Vos W.M."/>
            <person name="Barrangou R."/>
            <person name="Klaenhammer T.R."/>
            <person name="Caufield P.W."/>
            <person name="Cui Y."/>
            <person name="Zhang H."/>
            <person name="O'Toole P.W."/>
        </authorList>
    </citation>
    <scope>NUCLEOTIDE SEQUENCE [LARGE SCALE GENOMIC DNA]</scope>
    <source>
        <strain evidence="14 15">DSM 23927</strain>
    </source>
</reference>
<keyword evidence="11" id="KW-0407">Ion channel</keyword>
<dbReference type="GO" id="GO:0016020">
    <property type="term" value="C:membrane"/>
    <property type="evidence" value="ECO:0007669"/>
    <property type="project" value="UniProtKB-SubCell"/>
</dbReference>
<evidence type="ECO:0000256" key="9">
    <source>
        <dbReference type="ARBA" id="ARBA00023065"/>
    </source>
</evidence>
<evidence type="ECO:0000313" key="15">
    <source>
        <dbReference type="Proteomes" id="UP000051672"/>
    </source>
</evidence>
<dbReference type="STRING" id="1423727.FC34_GL001120"/>
<accession>A0A0R2AXM2</accession>
<proteinExistence type="inferred from homology"/>
<dbReference type="RefSeq" id="WP_083479261.1">
    <property type="nucleotide sequence ID" value="NZ_AYZQ01000002.1"/>
</dbReference>
<dbReference type="GO" id="GO:0015252">
    <property type="term" value="F:proton channel activity"/>
    <property type="evidence" value="ECO:0007669"/>
    <property type="project" value="InterPro"/>
</dbReference>